<dbReference type="AlphaFoldDB" id="A0A8H7PU46"/>
<accession>A0A8H7PU46</accession>
<name>A0A8H7PU46_MORIS</name>
<dbReference type="EMBL" id="JAEPQZ010000007">
    <property type="protein sequence ID" value="KAG2179266.1"/>
    <property type="molecule type" value="Genomic_DNA"/>
</dbReference>
<protein>
    <recommendedName>
        <fullName evidence="4">Arrestin C-terminal-like domain-containing protein</fullName>
    </recommendedName>
</protein>
<sequence>MDGISTHVRNSILRASAAKADSTAARNQQMAVYLRLSNVSAHAGGCISGVIEMHVPLDISEIRIGCKDSVYTEPSTLIVPQAWIEVTGTYKDERQVGVFHYAKIPLSNMIIQNVQEAVARKGQSSAERSISSQTDLEPTSPGVDCLSPRRHYGPAAGQRKSRVRSTRQQLGSNRTSIPDPIGVADVDAEGKTRYKMYSGKTLIPFRVSIDPRLANSYDYDEAAITYWTTCVFCTNNSTIQDSVSFHARQVEVYQLEGQYSFDANTSMSSTGSKVAMGGPGKLEVVAWVEAPVFGILEGSDAKIIMYIQNFTRKKTQGIKLEVFRSRSHSPENLSDMTEVKIAEEVYLGEDHRFEPGYSTHVTVGVRLPSGNYSSNGIPGFAIDYIVKASVMAPLSDPVYVISPIRIVRHQSFPDGCFRLPASESIAASINHQTEATSPVNEAVLVAASNYESKIQLAQAKLENILQHDTLYKARPKYYINSSTSVSEADSMESWSDSDNESTPRLAYVARVCKPTYRMHPREKPRQLRNPVKLKLDTSLINYRSSTSSHETGTAELSDSRFSLLQNTGSLASPHTPVEYLDDHQVWVRTMSAPNLALSPDINPDVKRLSTPIDKVTSDIESTLGDAYKRNAISRRTHVKAVSWRSGFDEIRNQYCRSR</sequence>
<evidence type="ECO:0008006" key="4">
    <source>
        <dbReference type="Google" id="ProtNLM"/>
    </source>
</evidence>
<dbReference type="OrthoDB" id="2384543at2759"/>
<feature type="compositionally biased region" description="Polar residues" evidence="1">
    <location>
        <begin position="166"/>
        <end position="176"/>
    </location>
</feature>
<dbReference type="Proteomes" id="UP000654370">
    <property type="component" value="Unassembled WGS sequence"/>
</dbReference>
<proteinExistence type="predicted"/>
<feature type="compositionally biased region" description="Polar residues" evidence="1">
    <location>
        <begin position="122"/>
        <end position="137"/>
    </location>
</feature>
<evidence type="ECO:0000313" key="2">
    <source>
        <dbReference type="EMBL" id="KAG2179266.1"/>
    </source>
</evidence>
<evidence type="ECO:0000313" key="3">
    <source>
        <dbReference type="Proteomes" id="UP000654370"/>
    </source>
</evidence>
<reference evidence="2" key="1">
    <citation type="submission" date="2020-12" db="EMBL/GenBank/DDBJ databases">
        <title>Metabolic potential, ecology and presence of endohyphal bacteria is reflected in genomic diversity of Mucoromycotina.</title>
        <authorList>
            <person name="Muszewska A."/>
            <person name="Okrasinska A."/>
            <person name="Steczkiewicz K."/>
            <person name="Drgas O."/>
            <person name="Orlowska M."/>
            <person name="Perlinska-Lenart U."/>
            <person name="Aleksandrzak-Piekarczyk T."/>
            <person name="Szatraj K."/>
            <person name="Zielenkiewicz U."/>
            <person name="Pilsyk S."/>
            <person name="Malc E."/>
            <person name="Mieczkowski P."/>
            <person name="Kruszewska J.S."/>
            <person name="Biernat P."/>
            <person name="Pawlowska J."/>
        </authorList>
    </citation>
    <scope>NUCLEOTIDE SEQUENCE</scope>
    <source>
        <strain evidence="2">WA0000067209</strain>
    </source>
</reference>
<feature type="region of interest" description="Disordered" evidence="1">
    <location>
        <begin position="122"/>
        <end position="184"/>
    </location>
</feature>
<evidence type="ECO:0000256" key="1">
    <source>
        <dbReference type="SAM" id="MobiDB-lite"/>
    </source>
</evidence>
<gene>
    <name evidence="2" type="ORF">INT43_002116</name>
</gene>
<keyword evidence="3" id="KW-1185">Reference proteome</keyword>
<organism evidence="2 3">
    <name type="scientific">Mortierella isabellina</name>
    <name type="common">Filamentous fungus</name>
    <name type="synonym">Umbelopsis isabellina</name>
    <dbReference type="NCBI Taxonomy" id="91625"/>
    <lineage>
        <taxon>Eukaryota</taxon>
        <taxon>Fungi</taxon>
        <taxon>Fungi incertae sedis</taxon>
        <taxon>Mucoromycota</taxon>
        <taxon>Mucoromycotina</taxon>
        <taxon>Umbelopsidomycetes</taxon>
        <taxon>Umbelopsidales</taxon>
        <taxon>Umbelopsidaceae</taxon>
        <taxon>Umbelopsis</taxon>
    </lineage>
</organism>
<comment type="caution">
    <text evidence="2">The sequence shown here is derived from an EMBL/GenBank/DDBJ whole genome shotgun (WGS) entry which is preliminary data.</text>
</comment>